<organism evidence="2 3">
    <name type="scientific">Streptomyces dysideae</name>
    <dbReference type="NCBI Taxonomy" id="909626"/>
    <lineage>
        <taxon>Bacteria</taxon>
        <taxon>Bacillati</taxon>
        <taxon>Actinomycetota</taxon>
        <taxon>Actinomycetes</taxon>
        <taxon>Kitasatosporales</taxon>
        <taxon>Streptomycetaceae</taxon>
        <taxon>Streptomyces</taxon>
    </lineage>
</organism>
<name>A0A101UVM7_9ACTN</name>
<evidence type="ECO:0000313" key="2">
    <source>
        <dbReference type="EMBL" id="KUO17688.1"/>
    </source>
</evidence>
<dbReference type="EMBL" id="LMXB01000072">
    <property type="protein sequence ID" value="KUO17688.1"/>
    <property type="molecule type" value="Genomic_DNA"/>
</dbReference>
<sequence>MKLLLPARPSVYAKGTFTQAGRAPATPSHGSVLRPHPYRFPPPHTATEGSGRPVKRAGQPLPRGLSAAAT</sequence>
<dbReference type="Proteomes" id="UP000053260">
    <property type="component" value="Unassembled WGS sequence"/>
</dbReference>
<dbReference type="STRING" id="909626.AQJ91_28665"/>
<dbReference type="AlphaFoldDB" id="A0A101UVM7"/>
<keyword evidence="3" id="KW-1185">Reference proteome</keyword>
<evidence type="ECO:0000313" key="3">
    <source>
        <dbReference type="Proteomes" id="UP000053260"/>
    </source>
</evidence>
<gene>
    <name evidence="2" type="ORF">AQJ91_28665</name>
</gene>
<evidence type="ECO:0000256" key="1">
    <source>
        <dbReference type="SAM" id="MobiDB-lite"/>
    </source>
</evidence>
<comment type="caution">
    <text evidence="2">The sequence shown here is derived from an EMBL/GenBank/DDBJ whole genome shotgun (WGS) entry which is preliminary data.</text>
</comment>
<proteinExistence type="predicted"/>
<accession>A0A101UVM7</accession>
<reference evidence="2 3" key="1">
    <citation type="submission" date="2015-10" db="EMBL/GenBank/DDBJ databases">
        <title>Draft genome sequence of Streptomyces sp. RV15, isolated from a marine sponge.</title>
        <authorList>
            <person name="Ruckert C."/>
            <person name="Abdelmohsen U.R."/>
            <person name="Winkler A."/>
            <person name="Hentschel U."/>
            <person name="Kalinowski J."/>
            <person name="Kampfer P."/>
            <person name="Glaeser S."/>
        </authorList>
    </citation>
    <scope>NUCLEOTIDE SEQUENCE [LARGE SCALE GENOMIC DNA]</scope>
    <source>
        <strain evidence="2 3">RV15</strain>
    </source>
</reference>
<feature type="region of interest" description="Disordered" evidence="1">
    <location>
        <begin position="13"/>
        <end position="70"/>
    </location>
</feature>
<protein>
    <submittedName>
        <fullName evidence="2">Uncharacterized protein</fullName>
    </submittedName>
</protein>